<keyword evidence="1" id="KW-0175">Coiled coil</keyword>
<name>A0ABQ6N527_9STRA</name>
<feature type="compositionally biased region" description="Basic and acidic residues" evidence="2">
    <location>
        <begin position="101"/>
        <end position="115"/>
    </location>
</feature>
<dbReference type="Proteomes" id="UP001165060">
    <property type="component" value="Unassembled WGS sequence"/>
</dbReference>
<dbReference type="EMBL" id="BRYB01002123">
    <property type="protein sequence ID" value="GMI40060.1"/>
    <property type="molecule type" value="Genomic_DNA"/>
</dbReference>
<feature type="coiled-coil region" evidence="1">
    <location>
        <begin position="36"/>
        <end position="70"/>
    </location>
</feature>
<feature type="region of interest" description="Disordered" evidence="2">
    <location>
        <begin position="93"/>
        <end position="125"/>
    </location>
</feature>
<protein>
    <submittedName>
        <fullName evidence="3">Uncharacterized protein</fullName>
    </submittedName>
</protein>
<sequence length="125" mass="13596">MQGTSTRRRHLETYWTCQIFVGLDIAEQLQKNTVTIAEQKTSIAQMKAKMVEMEAALATAQAEKQNLISAAAKVGKDASLVVSNAGNLLLLTASPETTEQEPSKKRLREDSEKAEAQCGSESAEI</sequence>
<reference evidence="3 4" key="1">
    <citation type="journal article" date="2023" name="Commun. Biol.">
        <title>Genome analysis of Parmales, the sister group of diatoms, reveals the evolutionary specialization of diatoms from phago-mixotrophs to photoautotrophs.</title>
        <authorList>
            <person name="Ban H."/>
            <person name="Sato S."/>
            <person name="Yoshikawa S."/>
            <person name="Yamada K."/>
            <person name="Nakamura Y."/>
            <person name="Ichinomiya M."/>
            <person name="Sato N."/>
            <person name="Blanc-Mathieu R."/>
            <person name="Endo H."/>
            <person name="Kuwata A."/>
            <person name="Ogata H."/>
        </authorList>
    </citation>
    <scope>NUCLEOTIDE SEQUENCE [LARGE SCALE GENOMIC DNA]</scope>
</reference>
<accession>A0ABQ6N527</accession>
<evidence type="ECO:0000313" key="3">
    <source>
        <dbReference type="EMBL" id="GMI40060.1"/>
    </source>
</evidence>
<proteinExistence type="predicted"/>
<keyword evidence="4" id="KW-1185">Reference proteome</keyword>
<organism evidence="3 4">
    <name type="scientific">Tetraparma gracilis</name>
    <dbReference type="NCBI Taxonomy" id="2962635"/>
    <lineage>
        <taxon>Eukaryota</taxon>
        <taxon>Sar</taxon>
        <taxon>Stramenopiles</taxon>
        <taxon>Ochrophyta</taxon>
        <taxon>Bolidophyceae</taxon>
        <taxon>Parmales</taxon>
        <taxon>Triparmaceae</taxon>
        <taxon>Tetraparma</taxon>
    </lineage>
</organism>
<evidence type="ECO:0000256" key="1">
    <source>
        <dbReference type="SAM" id="Coils"/>
    </source>
</evidence>
<evidence type="ECO:0000256" key="2">
    <source>
        <dbReference type="SAM" id="MobiDB-lite"/>
    </source>
</evidence>
<comment type="caution">
    <text evidence="3">The sequence shown here is derived from an EMBL/GenBank/DDBJ whole genome shotgun (WGS) entry which is preliminary data.</text>
</comment>
<evidence type="ECO:0000313" key="4">
    <source>
        <dbReference type="Proteomes" id="UP001165060"/>
    </source>
</evidence>
<gene>
    <name evidence="3" type="ORF">TeGR_g9590</name>
</gene>